<accession>A0AB35IPQ5</accession>
<dbReference type="InterPro" id="IPR049073">
    <property type="entry name" value="T6SS_VgrG3-like_C"/>
</dbReference>
<dbReference type="EMBL" id="JAQLKE010000032">
    <property type="protein sequence ID" value="MDB7085168.1"/>
    <property type="molecule type" value="Genomic_DNA"/>
</dbReference>
<feature type="domain" description="Type VI secretion system spike protein VgrG3-like C-terminal" evidence="2">
    <location>
        <begin position="232"/>
        <end position="384"/>
    </location>
</feature>
<dbReference type="PROSITE" id="PS51257">
    <property type="entry name" value="PROKAR_LIPOPROTEIN"/>
    <property type="match status" value="1"/>
</dbReference>
<reference evidence="3" key="1">
    <citation type="submission" date="2023-01" db="EMBL/GenBank/DDBJ databases">
        <title>Human gut microbiome strain richness.</title>
        <authorList>
            <person name="Chen-Liaw A."/>
        </authorList>
    </citation>
    <scope>NUCLEOTIDE SEQUENCE</scope>
    <source>
        <strain evidence="3">1001217st2_G6_1001217B_191108</strain>
    </source>
</reference>
<evidence type="ECO:0000259" key="2">
    <source>
        <dbReference type="Pfam" id="PF21277"/>
    </source>
</evidence>
<organism evidence="3 4">
    <name type="scientific">Thomasclavelia ramosa</name>
    <dbReference type="NCBI Taxonomy" id="1547"/>
    <lineage>
        <taxon>Bacteria</taxon>
        <taxon>Bacillati</taxon>
        <taxon>Bacillota</taxon>
        <taxon>Erysipelotrichia</taxon>
        <taxon>Erysipelotrichales</taxon>
        <taxon>Coprobacillaceae</taxon>
        <taxon>Thomasclavelia</taxon>
    </lineage>
</organism>
<proteinExistence type="predicted"/>
<protein>
    <submittedName>
        <fullName evidence="3">CHAP domain-containing protein</fullName>
    </submittedName>
</protein>
<dbReference type="RefSeq" id="WP_008791087.1">
    <property type="nucleotide sequence ID" value="NZ_CP083622.1"/>
</dbReference>
<feature type="domain" description="Peptidase C51" evidence="1">
    <location>
        <begin position="74"/>
        <end position="167"/>
    </location>
</feature>
<dbReference type="Proteomes" id="UP001211987">
    <property type="component" value="Unassembled WGS sequence"/>
</dbReference>
<dbReference type="InterPro" id="IPR007921">
    <property type="entry name" value="CHAP_dom"/>
</dbReference>
<dbReference type="AlphaFoldDB" id="A0AB35IPQ5"/>
<dbReference type="Gene3D" id="3.90.1720.10">
    <property type="entry name" value="endopeptidase domain like (from Nostoc punctiforme)"/>
    <property type="match status" value="1"/>
</dbReference>
<dbReference type="SUPFAM" id="SSF54001">
    <property type="entry name" value="Cysteine proteinases"/>
    <property type="match status" value="1"/>
</dbReference>
<gene>
    <name evidence="3" type="ORF">PM738_15275</name>
</gene>
<dbReference type="Pfam" id="PF05257">
    <property type="entry name" value="CHAP"/>
    <property type="match status" value="1"/>
</dbReference>
<evidence type="ECO:0000259" key="1">
    <source>
        <dbReference type="Pfam" id="PF05257"/>
    </source>
</evidence>
<evidence type="ECO:0000313" key="4">
    <source>
        <dbReference type="Proteomes" id="UP001211987"/>
    </source>
</evidence>
<sequence>MKALKYTVASFFTFFLVLVLIVACISGGKSKTEEVDFEGGNTRDLFVAKAIDEYNAVNGAVGGDKYRKWYTGSADGANWCATFVSWIADRCGLIDAKVIPKYQGCDAGVDWFKKKSEFQYTPRYGGKSIVPSPGDIIFFCKGNKNDSTHTGIVIDVTDNTVHTIEGNSSNTVKRNSYKTDSKSILGYGIPAFPNSISNGVSGMLSEEFKYFAKYESSCNYDQGFSSSDDYHALGYYQFDNRYDLQKFLKYCYQSDNNKYACFEAYLSCSKASLRNNKGLEKAWHTAYSNDPKDFANKQDQFEYDNYYIPIENALKSLGIDLSSRRDCIKGLVCGMANLFGNSGAKRLIKNSGVTNDLGDKEFVTKLCDYLVSYCPKHYAYGKSYANRYKNEKNDCLRYISN</sequence>
<comment type="caution">
    <text evidence="3">The sequence shown here is derived from an EMBL/GenBank/DDBJ whole genome shotgun (WGS) entry which is preliminary data.</text>
</comment>
<name>A0AB35IPQ5_9FIRM</name>
<dbReference type="Pfam" id="PF21277">
    <property type="entry name" value="T6SS_VgrG3-like_C"/>
    <property type="match status" value="1"/>
</dbReference>
<dbReference type="InterPro" id="IPR038765">
    <property type="entry name" value="Papain-like_cys_pep_sf"/>
</dbReference>
<evidence type="ECO:0000313" key="3">
    <source>
        <dbReference type="EMBL" id="MDB7085168.1"/>
    </source>
</evidence>